<reference evidence="4" key="1">
    <citation type="submission" date="2021-01" db="EMBL/GenBank/DDBJ databases">
        <authorList>
            <person name="Corre E."/>
            <person name="Pelletier E."/>
            <person name="Niang G."/>
            <person name="Scheremetjew M."/>
            <person name="Finn R."/>
            <person name="Kale V."/>
            <person name="Holt S."/>
            <person name="Cochrane G."/>
            <person name="Meng A."/>
            <person name="Brown T."/>
            <person name="Cohen L."/>
        </authorList>
    </citation>
    <scope>NUCLEOTIDE SEQUENCE</scope>
    <source>
        <strain evidence="4">CCMP3105</strain>
    </source>
</reference>
<evidence type="ECO:0000256" key="1">
    <source>
        <dbReference type="ARBA" id="ARBA00022737"/>
    </source>
</evidence>
<dbReference type="Pfam" id="PF13041">
    <property type="entry name" value="PPR_2"/>
    <property type="match status" value="1"/>
</dbReference>
<evidence type="ECO:0008006" key="5">
    <source>
        <dbReference type="Google" id="ProtNLM"/>
    </source>
</evidence>
<feature type="compositionally biased region" description="Low complexity" evidence="3">
    <location>
        <begin position="328"/>
        <end position="340"/>
    </location>
</feature>
<dbReference type="InterPro" id="IPR011990">
    <property type="entry name" value="TPR-like_helical_dom_sf"/>
</dbReference>
<dbReference type="SUPFAM" id="SSF81901">
    <property type="entry name" value="HCP-like"/>
    <property type="match status" value="1"/>
</dbReference>
<feature type="repeat" description="PPR" evidence="2">
    <location>
        <begin position="147"/>
        <end position="181"/>
    </location>
</feature>
<dbReference type="NCBIfam" id="TIGR00756">
    <property type="entry name" value="PPR"/>
    <property type="match status" value="2"/>
</dbReference>
<dbReference type="InterPro" id="IPR002885">
    <property type="entry name" value="PPR_rpt"/>
</dbReference>
<feature type="repeat" description="PPR" evidence="2">
    <location>
        <begin position="182"/>
        <end position="216"/>
    </location>
</feature>
<evidence type="ECO:0000256" key="3">
    <source>
        <dbReference type="SAM" id="MobiDB-lite"/>
    </source>
</evidence>
<dbReference type="AlphaFoldDB" id="A0A7S4Q2R4"/>
<dbReference type="PANTHER" id="PTHR47447:SF17">
    <property type="entry name" value="OS12G0638900 PROTEIN"/>
    <property type="match status" value="1"/>
</dbReference>
<dbReference type="PANTHER" id="PTHR47447">
    <property type="entry name" value="OS03G0856100 PROTEIN"/>
    <property type="match status" value="1"/>
</dbReference>
<dbReference type="Gene3D" id="1.25.40.10">
    <property type="entry name" value="Tetratricopeptide repeat domain"/>
    <property type="match status" value="2"/>
</dbReference>
<gene>
    <name evidence="4" type="ORF">AMON00008_LOCUS10059</name>
</gene>
<keyword evidence="1" id="KW-0677">Repeat</keyword>
<name>A0A7S4Q2R4_9DINO</name>
<dbReference type="Pfam" id="PF13812">
    <property type="entry name" value="PPR_3"/>
    <property type="match status" value="2"/>
</dbReference>
<organism evidence="4">
    <name type="scientific">Alexandrium monilatum</name>
    <dbReference type="NCBI Taxonomy" id="311494"/>
    <lineage>
        <taxon>Eukaryota</taxon>
        <taxon>Sar</taxon>
        <taxon>Alveolata</taxon>
        <taxon>Dinophyceae</taxon>
        <taxon>Gonyaulacales</taxon>
        <taxon>Pyrocystaceae</taxon>
        <taxon>Alexandrium</taxon>
    </lineage>
</organism>
<proteinExistence type="predicted"/>
<dbReference type="EMBL" id="HBNR01015378">
    <property type="protein sequence ID" value="CAE4570440.1"/>
    <property type="molecule type" value="Transcribed_RNA"/>
</dbReference>
<sequence length="349" mass="37390">MALRLEPDVATFTSLVRAAARGGDHVAAARWFYRLGKFGIESDRLIFSAAMSSAVRTGDLGVAEQLFRHACAKGIPQDLFNFNVLIDAAAKQQNLTAAHAWFQAAREARLTPDAITFNSLIHAASAVKPADAERWYLEACAAGIDQGLDTLNTVLHAFARTGDMVRAEAFFSRIAEAGLKPDVYSFGAMINGYAKRGDLKAATARFAEMEAGGFVGTVIQFNQLLKACANASPPAAAYAEELFRHMVASRGLRPDQVALRSLGRLAGSRRLAELCRKLGVDQAEIMGGPDDTRHMKWVLSPPPWRYGRKQGGAVAPPCGASQAAQVDGTSSATLALSGSSPDWRPRRGA</sequence>
<feature type="region of interest" description="Disordered" evidence="3">
    <location>
        <begin position="309"/>
        <end position="349"/>
    </location>
</feature>
<evidence type="ECO:0000256" key="2">
    <source>
        <dbReference type="PROSITE-ProRule" id="PRU00708"/>
    </source>
</evidence>
<accession>A0A7S4Q2R4</accession>
<dbReference type="PROSITE" id="PS51375">
    <property type="entry name" value="PPR"/>
    <property type="match status" value="2"/>
</dbReference>
<evidence type="ECO:0000313" key="4">
    <source>
        <dbReference type="EMBL" id="CAE4570440.1"/>
    </source>
</evidence>
<protein>
    <recommendedName>
        <fullName evidence="5">Pentacotripeptide-repeat region of PRORP domain-containing protein</fullName>
    </recommendedName>
</protein>